<accession>A0A9D3ZR50</accession>
<sequence length="63" mass="7026">MNKGTRQDVFEGKLPTKDVKEEKALFEEQISGTKDWDSQVCGSNLVENEAKVEDELLPSLTVA</sequence>
<keyword evidence="2" id="KW-1185">Reference proteome</keyword>
<organism evidence="1 2">
    <name type="scientific">Gossypium stocksii</name>
    <dbReference type="NCBI Taxonomy" id="47602"/>
    <lineage>
        <taxon>Eukaryota</taxon>
        <taxon>Viridiplantae</taxon>
        <taxon>Streptophyta</taxon>
        <taxon>Embryophyta</taxon>
        <taxon>Tracheophyta</taxon>
        <taxon>Spermatophyta</taxon>
        <taxon>Magnoliopsida</taxon>
        <taxon>eudicotyledons</taxon>
        <taxon>Gunneridae</taxon>
        <taxon>Pentapetalae</taxon>
        <taxon>rosids</taxon>
        <taxon>malvids</taxon>
        <taxon>Malvales</taxon>
        <taxon>Malvaceae</taxon>
        <taxon>Malvoideae</taxon>
        <taxon>Gossypium</taxon>
    </lineage>
</organism>
<proteinExistence type="predicted"/>
<evidence type="ECO:0000313" key="2">
    <source>
        <dbReference type="Proteomes" id="UP000828251"/>
    </source>
</evidence>
<reference evidence="1 2" key="1">
    <citation type="journal article" date="2021" name="Plant Biotechnol. J.">
        <title>Multi-omics assisted identification of the key and species-specific regulatory components of drought-tolerant mechanisms in Gossypium stocksii.</title>
        <authorList>
            <person name="Yu D."/>
            <person name="Ke L."/>
            <person name="Zhang D."/>
            <person name="Wu Y."/>
            <person name="Sun Y."/>
            <person name="Mei J."/>
            <person name="Sun J."/>
            <person name="Sun Y."/>
        </authorList>
    </citation>
    <scope>NUCLEOTIDE SEQUENCE [LARGE SCALE GENOMIC DNA]</scope>
    <source>
        <strain evidence="2">cv. E1</strain>
        <tissue evidence="1">Leaf</tissue>
    </source>
</reference>
<dbReference type="Proteomes" id="UP000828251">
    <property type="component" value="Unassembled WGS sequence"/>
</dbReference>
<protein>
    <submittedName>
        <fullName evidence="1">Uncharacterized protein</fullName>
    </submittedName>
</protein>
<evidence type="ECO:0000313" key="1">
    <source>
        <dbReference type="EMBL" id="KAH1063471.1"/>
    </source>
</evidence>
<comment type="caution">
    <text evidence="1">The sequence shown here is derived from an EMBL/GenBank/DDBJ whole genome shotgun (WGS) entry which is preliminary data.</text>
</comment>
<dbReference type="AlphaFoldDB" id="A0A9D3ZR50"/>
<name>A0A9D3ZR50_9ROSI</name>
<gene>
    <name evidence="1" type="ORF">J1N35_028458</name>
</gene>
<dbReference type="EMBL" id="JAIQCV010000009">
    <property type="protein sequence ID" value="KAH1063471.1"/>
    <property type="molecule type" value="Genomic_DNA"/>
</dbReference>